<evidence type="ECO:0000256" key="1">
    <source>
        <dbReference type="SAM" id="SignalP"/>
    </source>
</evidence>
<feature type="chain" id="PRO_5020254353" evidence="1">
    <location>
        <begin position="33"/>
        <end position="126"/>
    </location>
</feature>
<reference evidence="2 3" key="1">
    <citation type="submission" date="2018-01" db="EMBL/GenBank/DDBJ databases">
        <title>Co-occurrence of chitin degradation, pigmentation and bioactivity in marine Pseudoalteromonas.</title>
        <authorList>
            <person name="Paulsen S."/>
            <person name="Gram L."/>
            <person name="Machado H."/>
        </authorList>
    </citation>
    <scope>NUCLEOTIDE SEQUENCE [LARGE SCALE GENOMIC DNA]</scope>
    <source>
        <strain evidence="2 3">S1946</strain>
    </source>
</reference>
<dbReference type="EMBL" id="PPUZ01000099">
    <property type="protein sequence ID" value="RZM72367.1"/>
    <property type="molecule type" value="Genomic_DNA"/>
</dbReference>
<protein>
    <submittedName>
        <fullName evidence="2">Uncharacterized protein</fullName>
    </submittedName>
</protein>
<keyword evidence="1" id="KW-0732">Signal</keyword>
<sequence length="126" mass="13828">QACNQIFIQGFKMIKKIIIGMSALLITTHVFAQRTEGGKIDSLNVGNYWTQVHINGGNLKVNKNICGNKSETPQFFAIEPSHPNYETLHSTLLAAQLGNKTVKLLTNGCAGQNGNYPRIVGIWVTD</sequence>
<dbReference type="AlphaFoldDB" id="A0A4Q7DYW8"/>
<name>A0A4Q7DYW8_9GAMM</name>
<dbReference type="Proteomes" id="UP000292345">
    <property type="component" value="Unassembled WGS sequence"/>
</dbReference>
<gene>
    <name evidence="2" type="ORF">C3B51_22060</name>
</gene>
<organism evidence="2 3">
    <name type="scientific">Pseudoalteromonas rubra</name>
    <dbReference type="NCBI Taxonomy" id="43658"/>
    <lineage>
        <taxon>Bacteria</taxon>
        <taxon>Pseudomonadati</taxon>
        <taxon>Pseudomonadota</taxon>
        <taxon>Gammaproteobacteria</taxon>
        <taxon>Alteromonadales</taxon>
        <taxon>Pseudoalteromonadaceae</taxon>
        <taxon>Pseudoalteromonas</taxon>
    </lineage>
</organism>
<evidence type="ECO:0000313" key="2">
    <source>
        <dbReference type="EMBL" id="RZM72367.1"/>
    </source>
</evidence>
<evidence type="ECO:0000313" key="3">
    <source>
        <dbReference type="Proteomes" id="UP000292345"/>
    </source>
</evidence>
<accession>A0A4Q7DYW8</accession>
<feature type="signal peptide" evidence="1">
    <location>
        <begin position="1"/>
        <end position="32"/>
    </location>
</feature>
<comment type="caution">
    <text evidence="2">The sequence shown here is derived from an EMBL/GenBank/DDBJ whole genome shotgun (WGS) entry which is preliminary data.</text>
</comment>
<proteinExistence type="predicted"/>
<dbReference type="RefSeq" id="WP_206076668.1">
    <property type="nucleotide sequence ID" value="NZ_PPUZ01000099.1"/>
</dbReference>
<feature type="non-terminal residue" evidence="2">
    <location>
        <position position="1"/>
    </location>
</feature>